<evidence type="ECO:0000313" key="5">
    <source>
        <dbReference type="Proteomes" id="UP000288892"/>
    </source>
</evidence>
<dbReference type="InterPro" id="IPR048574">
    <property type="entry name" value="RUBY_RBDX"/>
</dbReference>
<dbReference type="PROSITE" id="PS50903">
    <property type="entry name" value="RUBREDOXIN_LIKE"/>
    <property type="match status" value="1"/>
</dbReference>
<dbReference type="InterPro" id="IPR024188">
    <property type="entry name" value="GltB"/>
</dbReference>
<evidence type="ECO:0000313" key="4">
    <source>
        <dbReference type="EMBL" id="RWX51824.1"/>
    </source>
</evidence>
<dbReference type="InterPro" id="IPR024934">
    <property type="entry name" value="Rubredoxin-like_dom"/>
</dbReference>
<dbReference type="AlphaFoldDB" id="A0A444JFF5"/>
<evidence type="ECO:0000259" key="3">
    <source>
        <dbReference type="PROSITE" id="PS50903"/>
    </source>
</evidence>
<dbReference type="PIRSF" id="PIRSF006429">
    <property type="entry name" value="GOGAT_lg_2"/>
    <property type="match status" value="1"/>
</dbReference>
<dbReference type="Pfam" id="PF21349">
    <property type="entry name" value="RUBY_RBDX"/>
    <property type="match status" value="1"/>
</dbReference>
<organism evidence="4 5">
    <name type="scientific">Candidatus Electrothrix marina</name>
    <dbReference type="NCBI Taxonomy" id="1859130"/>
    <lineage>
        <taxon>Bacteria</taxon>
        <taxon>Pseudomonadati</taxon>
        <taxon>Thermodesulfobacteriota</taxon>
        <taxon>Desulfobulbia</taxon>
        <taxon>Desulfobulbales</taxon>
        <taxon>Desulfobulbaceae</taxon>
        <taxon>Candidatus Electrothrix</taxon>
    </lineage>
</organism>
<feature type="domain" description="Rubredoxin-like" evidence="3">
    <location>
        <begin position="1"/>
        <end position="35"/>
    </location>
</feature>
<name>A0A444JFF5_9BACT</name>
<dbReference type="CDD" id="cd00350">
    <property type="entry name" value="rubredoxin_like"/>
    <property type="match status" value="1"/>
</dbReference>
<dbReference type="InterPro" id="IPR002932">
    <property type="entry name" value="Glu_synthdom"/>
</dbReference>
<gene>
    <name evidence="4" type="ORF">VU01_10764</name>
</gene>
<comment type="similarity">
    <text evidence="1 2">Belongs to the glutamate synthase family.</text>
</comment>
<accession>A0A444JFF5</accession>
<dbReference type="EMBL" id="MTKS01000076">
    <property type="protein sequence ID" value="RWX51824.1"/>
    <property type="molecule type" value="Genomic_DNA"/>
</dbReference>
<reference evidence="4 5" key="1">
    <citation type="submission" date="2017-01" db="EMBL/GenBank/DDBJ databases">
        <title>The cable genome- insights into the physiology and evolution of filamentous bacteria capable of sulfide oxidation via long distance electron transfer.</title>
        <authorList>
            <person name="Schreiber L."/>
            <person name="Bjerg J.T."/>
            <person name="Boggild A."/>
            <person name="Van De Vossenberg J."/>
            <person name="Meysman F."/>
            <person name="Nielsen L.P."/>
            <person name="Schramm A."/>
            <person name="Kjeldsen K.U."/>
        </authorList>
    </citation>
    <scope>NUCLEOTIDE SEQUENCE [LARGE SCALE GENOMIC DNA]</scope>
    <source>
        <strain evidence="4">A5</strain>
    </source>
</reference>
<dbReference type="PANTHER" id="PTHR43819">
    <property type="entry name" value="ARCHAEAL-TYPE GLUTAMATE SYNTHASE [NADPH]"/>
    <property type="match status" value="1"/>
</dbReference>
<evidence type="ECO:0000256" key="1">
    <source>
        <dbReference type="ARBA" id="ARBA00009716"/>
    </source>
</evidence>
<dbReference type="GO" id="GO:0005506">
    <property type="term" value="F:iron ion binding"/>
    <property type="evidence" value="ECO:0007669"/>
    <property type="project" value="InterPro"/>
</dbReference>
<dbReference type="CDD" id="cd02808">
    <property type="entry name" value="GltS_FMN"/>
    <property type="match status" value="1"/>
</dbReference>
<dbReference type="GO" id="GO:0015930">
    <property type="term" value="F:glutamate synthase activity"/>
    <property type="evidence" value="ECO:0007669"/>
    <property type="project" value="InterPro"/>
</dbReference>
<proteinExistence type="inferred from homology"/>
<dbReference type="Pfam" id="PF01645">
    <property type="entry name" value="Glu_synthase"/>
    <property type="match status" value="1"/>
</dbReference>
<protein>
    <submittedName>
        <fullName evidence="4">Glutamate synthase (NADPH) GltB2 subunit</fullName>
    </submittedName>
</protein>
<sequence>MKTYRCSVCGYLHSGGLDFHFCPMCNVAADLFMDCTTVDRDKTGNMDIRTVRMIKAMAETGEPFCEGKGSSRNFLNMDDLIFRPAVIARLPLSETIEVTTELVLGKSAQQPVILKTPILSAAMSYGALSKEAKMALALASSQAGTIANTGEGGMLDEERELARYLTLQYAPGRFGVTKERLLSADMVEIKLAQGAHPGTGARLPAANVSVDIAAARRIPIGKASISPAVHADIRGSGELSEKIFELRELTKGKPVAVKIAGGHLEEDLEAIFKQKYIPDVLVIDGGEGGTGAASVTMKDHVGLPLVYALPRVADFLRQEELFHRVTLIAAGGIRHAGDVAKALALGAEGVYMGGALKIALGCTYLRQCHLGNCPHGIATQNKKLRKRLDVEQGAARIARFIKAATEDVQSVARSCGRDSVHDLDRTDLAALHSELARITGVEPA</sequence>
<dbReference type="Proteomes" id="UP000288892">
    <property type="component" value="Unassembled WGS sequence"/>
</dbReference>
<evidence type="ECO:0000256" key="2">
    <source>
        <dbReference type="PIRNR" id="PIRNR006429"/>
    </source>
</evidence>
<dbReference type="InterPro" id="IPR013785">
    <property type="entry name" value="Aldolase_TIM"/>
</dbReference>
<dbReference type="PANTHER" id="PTHR43819:SF1">
    <property type="entry name" value="ARCHAEAL-TYPE GLUTAMATE SYNTHASE [NADPH]"/>
    <property type="match status" value="1"/>
</dbReference>
<dbReference type="Gene3D" id="3.20.20.70">
    <property type="entry name" value="Aldolase class I"/>
    <property type="match status" value="1"/>
</dbReference>
<dbReference type="GO" id="GO:0006537">
    <property type="term" value="P:glutamate biosynthetic process"/>
    <property type="evidence" value="ECO:0007669"/>
    <property type="project" value="InterPro"/>
</dbReference>
<keyword evidence="5" id="KW-1185">Reference proteome</keyword>
<dbReference type="Gene3D" id="2.20.28.10">
    <property type="match status" value="1"/>
</dbReference>
<dbReference type="SUPFAM" id="SSF51395">
    <property type="entry name" value="FMN-linked oxidoreductases"/>
    <property type="match status" value="1"/>
</dbReference>
<dbReference type="SUPFAM" id="SSF57802">
    <property type="entry name" value="Rubredoxin-like"/>
    <property type="match status" value="1"/>
</dbReference>
<comment type="caution">
    <text evidence="4">The sequence shown here is derived from an EMBL/GenBank/DDBJ whole genome shotgun (WGS) entry which is preliminary data.</text>
</comment>